<evidence type="ECO:0000256" key="5">
    <source>
        <dbReference type="ARBA" id="ARBA00023002"/>
    </source>
</evidence>
<keyword evidence="4 7" id="KW-0521">NADP</keyword>
<evidence type="ECO:0000313" key="9">
    <source>
        <dbReference type="EMBL" id="OGG03033.1"/>
    </source>
</evidence>
<dbReference type="GO" id="GO:0055129">
    <property type="term" value="P:L-proline biosynthetic process"/>
    <property type="evidence" value="ECO:0007669"/>
    <property type="project" value="UniProtKB-UniRule"/>
</dbReference>
<keyword evidence="3 7" id="KW-0641">Proline biosynthesis</keyword>
<comment type="caution">
    <text evidence="9">The sequence shown here is derived from an EMBL/GenBank/DDBJ whole genome shotgun (WGS) entry which is preliminary data.</text>
</comment>
<evidence type="ECO:0000256" key="2">
    <source>
        <dbReference type="ARBA" id="ARBA00022605"/>
    </source>
</evidence>
<protein>
    <recommendedName>
        <fullName evidence="7">Gamma-glutamyl phosphate reductase</fullName>
        <shortName evidence="7">GPR</shortName>
        <ecNumber evidence="7">1.2.1.41</ecNumber>
    </recommendedName>
    <alternativeName>
        <fullName evidence="7">Glutamate-5-semialdehyde dehydrogenase</fullName>
    </alternativeName>
    <alternativeName>
        <fullName evidence="7">Glutamyl-gamma-semialdehyde dehydrogenase</fullName>
        <shortName evidence="7">GSA dehydrogenase</shortName>
    </alternativeName>
</protein>
<accession>A0A1F5YSH6</accession>
<dbReference type="InterPro" id="IPR015590">
    <property type="entry name" value="Aldehyde_DH_dom"/>
</dbReference>
<comment type="similarity">
    <text evidence="7">Belongs to the gamma-glutamyl phosphate reductase family.</text>
</comment>
<evidence type="ECO:0000256" key="7">
    <source>
        <dbReference type="HAMAP-Rule" id="MF_00412"/>
    </source>
</evidence>
<dbReference type="InterPro" id="IPR012134">
    <property type="entry name" value="Glu-5-SA_DH"/>
</dbReference>
<dbReference type="HAMAP" id="MF_00412">
    <property type="entry name" value="ProA"/>
    <property type="match status" value="1"/>
</dbReference>
<name>A0A1F5YSH6_9BACT</name>
<keyword evidence="5 7" id="KW-0560">Oxidoreductase</keyword>
<keyword evidence="2 7" id="KW-0028">Amino-acid biosynthesis</keyword>
<keyword evidence="7" id="KW-0963">Cytoplasm</keyword>
<evidence type="ECO:0000256" key="1">
    <source>
        <dbReference type="ARBA" id="ARBA00004985"/>
    </source>
</evidence>
<dbReference type="InterPro" id="IPR016163">
    <property type="entry name" value="Ald_DH_C"/>
</dbReference>
<dbReference type="Gene3D" id="3.40.309.10">
    <property type="entry name" value="Aldehyde Dehydrogenase, Chain A, domain 2"/>
    <property type="match status" value="1"/>
</dbReference>
<sequence>MSKRLNLEKIKQQTLHLAKISEKQRNAFLRNLVEELLFYKKEIFCANELDVKNARKIQLPSSFIERLILDEKGLQQIIRKLNFLQKLDSQIGSIIEIKTRNDGLRLKKIRVPIGVIFIIYEARPEVTIEVASLCLKSGNAAILKGGSEAIETNQAIYHCLEKALIKTKLAKETINFVKDQQRKITYWLLRQSDYIDVVIARGGYDLVRTIVSKSKIPVLAHMGGGARIYVDKSADLKKAEEIIINAKTNKPSACNSVDSVIIHKAIADKFLKQITMKLKEHKVKVLVGTEVKISDWDTEFLGLRITIKIVKTVKEAIEFINKHSKKHSEGIIAKNKAVIDYFINSVDAAALFINSSTRFHDGYEFGMGAEMGISTGKLHARGPVGLEELTSYKWIVEGDGHVRN</sequence>
<gene>
    <name evidence="7" type="primary">proA</name>
    <name evidence="9" type="ORF">A2W14_02190</name>
</gene>
<dbReference type="InterPro" id="IPR016161">
    <property type="entry name" value="Ald_DH/histidinol_DH"/>
</dbReference>
<evidence type="ECO:0000256" key="6">
    <source>
        <dbReference type="ARBA" id="ARBA00049024"/>
    </source>
</evidence>
<comment type="catalytic activity">
    <reaction evidence="6 7">
        <text>L-glutamate 5-semialdehyde + phosphate + NADP(+) = L-glutamyl 5-phosphate + NADPH + H(+)</text>
        <dbReference type="Rhea" id="RHEA:19541"/>
        <dbReference type="ChEBI" id="CHEBI:15378"/>
        <dbReference type="ChEBI" id="CHEBI:43474"/>
        <dbReference type="ChEBI" id="CHEBI:57783"/>
        <dbReference type="ChEBI" id="CHEBI:58066"/>
        <dbReference type="ChEBI" id="CHEBI:58274"/>
        <dbReference type="ChEBI" id="CHEBI:58349"/>
        <dbReference type="EC" id="1.2.1.41"/>
    </reaction>
</comment>
<dbReference type="Gene3D" id="3.40.605.10">
    <property type="entry name" value="Aldehyde Dehydrogenase, Chain A, domain 1"/>
    <property type="match status" value="1"/>
</dbReference>
<dbReference type="PIRSF" id="PIRSF000151">
    <property type="entry name" value="GPR"/>
    <property type="match status" value="1"/>
</dbReference>
<dbReference type="Proteomes" id="UP000176665">
    <property type="component" value="Unassembled WGS sequence"/>
</dbReference>
<dbReference type="NCBIfam" id="TIGR00407">
    <property type="entry name" value="proA"/>
    <property type="match status" value="1"/>
</dbReference>
<feature type="domain" description="Aldehyde dehydrogenase" evidence="8">
    <location>
        <begin position="97"/>
        <end position="284"/>
    </location>
</feature>
<evidence type="ECO:0000259" key="8">
    <source>
        <dbReference type="Pfam" id="PF00171"/>
    </source>
</evidence>
<dbReference type="AlphaFoldDB" id="A0A1F5YSH6"/>
<evidence type="ECO:0000313" key="10">
    <source>
        <dbReference type="Proteomes" id="UP000176665"/>
    </source>
</evidence>
<comment type="subcellular location">
    <subcellularLocation>
        <location evidence="7">Cytoplasm</location>
    </subcellularLocation>
</comment>
<dbReference type="PANTHER" id="PTHR11063">
    <property type="entry name" value="GLUTAMATE SEMIALDEHYDE DEHYDROGENASE"/>
    <property type="match status" value="1"/>
</dbReference>
<dbReference type="EMBL" id="MFJA01000042">
    <property type="protein sequence ID" value="OGG03033.1"/>
    <property type="molecule type" value="Genomic_DNA"/>
</dbReference>
<reference evidence="9 10" key="1">
    <citation type="journal article" date="2016" name="Nat. Commun.">
        <title>Thousands of microbial genomes shed light on interconnected biogeochemical processes in an aquifer system.</title>
        <authorList>
            <person name="Anantharaman K."/>
            <person name="Brown C.T."/>
            <person name="Hug L.A."/>
            <person name="Sharon I."/>
            <person name="Castelle C.J."/>
            <person name="Probst A.J."/>
            <person name="Thomas B.C."/>
            <person name="Singh A."/>
            <person name="Wilkins M.J."/>
            <person name="Karaoz U."/>
            <person name="Brodie E.L."/>
            <person name="Williams K.H."/>
            <person name="Hubbard S.S."/>
            <person name="Banfield J.F."/>
        </authorList>
    </citation>
    <scope>NUCLEOTIDE SEQUENCE [LARGE SCALE GENOMIC DNA]</scope>
</reference>
<dbReference type="GO" id="GO:0050661">
    <property type="term" value="F:NADP binding"/>
    <property type="evidence" value="ECO:0007669"/>
    <property type="project" value="InterPro"/>
</dbReference>
<dbReference type="Pfam" id="PF00171">
    <property type="entry name" value="Aldedh"/>
    <property type="match status" value="1"/>
</dbReference>
<dbReference type="UniPathway" id="UPA00098">
    <property type="reaction ID" value="UER00360"/>
</dbReference>
<dbReference type="CDD" id="cd07079">
    <property type="entry name" value="ALDH_F18-19_ProA-GPR"/>
    <property type="match status" value="1"/>
</dbReference>
<comment type="pathway">
    <text evidence="1 7">Amino-acid biosynthesis; L-proline biosynthesis; L-glutamate 5-semialdehyde from L-glutamate: step 2/2.</text>
</comment>
<dbReference type="InterPro" id="IPR000965">
    <property type="entry name" value="GPR_dom"/>
</dbReference>
<dbReference type="PANTHER" id="PTHR11063:SF8">
    <property type="entry name" value="DELTA-1-PYRROLINE-5-CARBOXYLATE SYNTHASE"/>
    <property type="match status" value="1"/>
</dbReference>
<proteinExistence type="inferred from homology"/>
<organism evidence="9 10">
    <name type="scientific">Candidatus Gottesmanbacteria bacterium RBG_16_37_8</name>
    <dbReference type="NCBI Taxonomy" id="1798371"/>
    <lineage>
        <taxon>Bacteria</taxon>
        <taxon>Candidatus Gottesmaniibacteriota</taxon>
    </lineage>
</organism>
<evidence type="ECO:0000256" key="4">
    <source>
        <dbReference type="ARBA" id="ARBA00022857"/>
    </source>
</evidence>
<evidence type="ECO:0000256" key="3">
    <source>
        <dbReference type="ARBA" id="ARBA00022650"/>
    </source>
</evidence>
<comment type="function">
    <text evidence="7">Catalyzes the NADPH-dependent reduction of L-glutamate 5-phosphate into L-glutamate 5-semialdehyde and phosphate. The product spontaneously undergoes cyclization to form 1-pyrroline-5-carboxylate.</text>
</comment>
<dbReference type="InterPro" id="IPR016162">
    <property type="entry name" value="Ald_DH_N"/>
</dbReference>
<dbReference type="NCBIfam" id="NF001221">
    <property type="entry name" value="PRK00197.1"/>
    <property type="match status" value="1"/>
</dbReference>
<dbReference type="STRING" id="1798371.A2W14_02190"/>
<dbReference type="SUPFAM" id="SSF53720">
    <property type="entry name" value="ALDH-like"/>
    <property type="match status" value="1"/>
</dbReference>
<dbReference type="EC" id="1.2.1.41" evidence="7"/>
<dbReference type="GO" id="GO:0005737">
    <property type="term" value="C:cytoplasm"/>
    <property type="evidence" value="ECO:0007669"/>
    <property type="project" value="UniProtKB-SubCell"/>
</dbReference>
<dbReference type="GO" id="GO:0004350">
    <property type="term" value="F:glutamate-5-semialdehyde dehydrogenase activity"/>
    <property type="evidence" value="ECO:0007669"/>
    <property type="project" value="UniProtKB-UniRule"/>
</dbReference>